<evidence type="ECO:0000313" key="2">
    <source>
        <dbReference type="Proteomes" id="UP000245698"/>
    </source>
</evidence>
<accession>A0A2P9AFH7</accession>
<sequence length="131" mass="14789">MVTIEFLLVSGSSAGLEAGRASGEWDTRRSWQSNADFTNHWGHHLSLNPLQSLAHLTGLRAGSSDEFPGSGRGIQRPFSRALRETLRRVHPVTFPQSRQGTFLEAHGWNVRPKESRPVPRRFAMKLRELMD</sequence>
<reference evidence="2" key="1">
    <citation type="submission" date="2016-12" db="EMBL/GenBank/DDBJ databases">
        <authorList>
            <person name="Brunel B."/>
        </authorList>
    </citation>
    <scope>NUCLEOTIDE SEQUENCE [LARGE SCALE GENOMIC DNA]</scope>
</reference>
<dbReference type="Proteomes" id="UP000245698">
    <property type="component" value="Unassembled WGS sequence"/>
</dbReference>
<keyword evidence="2" id="KW-1185">Reference proteome</keyword>
<dbReference type="AlphaFoldDB" id="A0A2P9AFH7"/>
<proteinExistence type="predicted"/>
<organism evidence="1 2">
    <name type="scientific">Mesorhizobium delmotii</name>
    <dbReference type="NCBI Taxonomy" id="1631247"/>
    <lineage>
        <taxon>Bacteria</taxon>
        <taxon>Pseudomonadati</taxon>
        <taxon>Pseudomonadota</taxon>
        <taxon>Alphaproteobacteria</taxon>
        <taxon>Hyphomicrobiales</taxon>
        <taxon>Phyllobacteriaceae</taxon>
        <taxon>Mesorhizobium</taxon>
    </lineage>
</organism>
<dbReference type="EMBL" id="FUIG01000013">
    <property type="protein sequence ID" value="SJM29887.1"/>
    <property type="molecule type" value="Genomic_DNA"/>
</dbReference>
<protein>
    <submittedName>
        <fullName evidence="1">Uncharacterized protein</fullName>
    </submittedName>
</protein>
<gene>
    <name evidence="1" type="ORF">BQ8482_111817</name>
</gene>
<evidence type="ECO:0000313" key="1">
    <source>
        <dbReference type="EMBL" id="SJM29887.1"/>
    </source>
</evidence>
<name>A0A2P9AFH7_9HYPH</name>